<evidence type="ECO:0000256" key="3">
    <source>
        <dbReference type="ARBA" id="ARBA00022989"/>
    </source>
</evidence>
<evidence type="ECO:0000256" key="2">
    <source>
        <dbReference type="ARBA" id="ARBA00022692"/>
    </source>
</evidence>
<sequence length="172" mass="19529">MIVTDIVSMIFRLAELAFATIVAGITGHYLHVVRGASSWSLGRFIYTEVVAGLSILLALLWLLPFAGSFIHWPIDILLSIMWFIAFGLIVNWFYGVSCSYFWHWSAFRFRGPAGSCGSWRTDTAFAFLSAICWLLSALLGIYWTRRKRNQAVATGPPDGPTGRRKWYRRSRV</sequence>
<feature type="transmembrane region" description="Helical" evidence="5">
    <location>
        <begin position="123"/>
        <end position="143"/>
    </location>
</feature>
<dbReference type="EMBL" id="KZ678412">
    <property type="protein sequence ID" value="PSR92014.1"/>
    <property type="molecule type" value="Genomic_DNA"/>
</dbReference>
<protein>
    <recommendedName>
        <fullName evidence="6">MARVEL domain-containing protein</fullName>
    </recommendedName>
</protein>
<proteinExistence type="predicted"/>
<feature type="transmembrane region" description="Helical" evidence="5">
    <location>
        <begin position="12"/>
        <end position="32"/>
    </location>
</feature>
<dbReference type="AlphaFoldDB" id="A0A2T3ACT8"/>
<evidence type="ECO:0000256" key="4">
    <source>
        <dbReference type="ARBA" id="ARBA00023136"/>
    </source>
</evidence>
<dbReference type="InParanoid" id="A0A2T3ACT8"/>
<dbReference type="InterPro" id="IPR008253">
    <property type="entry name" value="Marvel"/>
</dbReference>
<evidence type="ECO:0000313" key="8">
    <source>
        <dbReference type="Proteomes" id="UP000241462"/>
    </source>
</evidence>
<comment type="subcellular location">
    <subcellularLocation>
        <location evidence="1">Membrane</location>
        <topology evidence="1">Multi-pass membrane protein</topology>
    </subcellularLocation>
</comment>
<dbReference type="OrthoDB" id="4074965at2759"/>
<evidence type="ECO:0000256" key="5">
    <source>
        <dbReference type="SAM" id="Phobius"/>
    </source>
</evidence>
<gene>
    <name evidence="7" type="ORF">BD289DRAFT_365135</name>
</gene>
<feature type="transmembrane region" description="Helical" evidence="5">
    <location>
        <begin position="76"/>
        <end position="103"/>
    </location>
</feature>
<feature type="transmembrane region" description="Helical" evidence="5">
    <location>
        <begin position="44"/>
        <end position="64"/>
    </location>
</feature>
<dbReference type="Proteomes" id="UP000241462">
    <property type="component" value="Unassembled WGS sequence"/>
</dbReference>
<name>A0A2T3ACT8_9PEZI</name>
<keyword evidence="2 5" id="KW-0812">Transmembrane</keyword>
<dbReference type="PANTHER" id="PTHR39608">
    <property type="entry name" value="INTEGRAL MEMBRANE PROTEIN (AFU_ORTHOLOGUE AFUA_5G08640)"/>
    <property type="match status" value="1"/>
</dbReference>
<keyword evidence="8" id="KW-1185">Reference proteome</keyword>
<evidence type="ECO:0000313" key="7">
    <source>
        <dbReference type="EMBL" id="PSR92014.1"/>
    </source>
</evidence>
<dbReference type="Pfam" id="PF01284">
    <property type="entry name" value="MARVEL"/>
    <property type="match status" value="1"/>
</dbReference>
<evidence type="ECO:0000256" key="1">
    <source>
        <dbReference type="ARBA" id="ARBA00004141"/>
    </source>
</evidence>
<dbReference type="PANTHER" id="PTHR39608:SF1">
    <property type="entry name" value="INTEGRAL MEMBRANE PROTEIN (AFU_ORTHOLOGUE AFUA_5G08640)"/>
    <property type="match status" value="1"/>
</dbReference>
<feature type="domain" description="MARVEL" evidence="6">
    <location>
        <begin position="8"/>
        <end position="139"/>
    </location>
</feature>
<accession>A0A2T3ACT8</accession>
<evidence type="ECO:0000259" key="6">
    <source>
        <dbReference type="Pfam" id="PF01284"/>
    </source>
</evidence>
<keyword evidence="4 5" id="KW-0472">Membrane</keyword>
<reference evidence="7 8" key="1">
    <citation type="journal article" date="2018" name="Mycol. Prog.">
        <title>Coniella lustricola, a new species from submerged detritus.</title>
        <authorList>
            <person name="Raudabaugh D.B."/>
            <person name="Iturriaga T."/>
            <person name="Carver A."/>
            <person name="Mondo S."/>
            <person name="Pangilinan J."/>
            <person name="Lipzen A."/>
            <person name="He G."/>
            <person name="Amirebrahimi M."/>
            <person name="Grigoriev I.V."/>
            <person name="Miller A.N."/>
        </authorList>
    </citation>
    <scope>NUCLEOTIDE SEQUENCE [LARGE SCALE GENOMIC DNA]</scope>
    <source>
        <strain evidence="7 8">B22-T-1</strain>
    </source>
</reference>
<keyword evidence="3 5" id="KW-1133">Transmembrane helix</keyword>
<dbReference type="GO" id="GO:0016020">
    <property type="term" value="C:membrane"/>
    <property type="evidence" value="ECO:0007669"/>
    <property type="project" value="UniProtKB-SubCell"/>
</dbReference>
<organism evidence="7 8">
    <name type="scientific">Coniella lustricola</name>
    <dbReference type="NCBI Taxonomy" id="2025994"/>
    <lineage>
        <taxon>Eukaryota</taxon>
        <taxon>Fungi</taxon>
        <taxon>Dikarya</taxon>
        <taxon>Ascomycota</taxon>
        <taxon>Pezizomycotina</taxon>
        <taxon>Sordariomycetes</taxon>
        <taxon>Sordariomycetidae</taxon>
        <taxon>Diaporthales</taxon>
        <taxon>Schizoparmaceae</taxon>
        <taxon>Coniella</taxon>
    </lineage>
</organism>